<organism evidence="2 3">
    <name type="scientific">Enterovibrio coralii</name>
    <dbReference type="NCBI Taxonomy" id="294935"/>
    <lineage>
        <taxon>Bacteria</taxon>
        <taxon>Pseudomonadati</taxon>
        <taxon>Pseudomonadota</taxon>
        <taxon>Gammaproteobacteria</taxon>
        <taxon>Vibrionales</taxon>
        <taxon>Vibrionaceae</taxon>
        <taxon>Enterovibrio</taxon>
    </lineage>
</organism>
<dbReference type="Gene3D" id="2.60.40.2030">
    <property type="match status" value="1"/>
</dbReference>
<name>A0A135IB49_9GAMM</name>
<keyword evidence="1" id="KW-0732">Signal</keyword>
<comment type="caution">
    <text evidence="2">The sequence shown here is derived from an EMBL/GenBank/DDBJ whole genome shotgun (WGS) entry which is preliminary data.</text>
</comment>
<accession>A0A135IB49</accession>
<dbReference type="InterPro" id="IPR038081">
    <property type="entry name" value="CalX-like_sf"/>
</dbReference>
<dbReference type="AlphaFoldDB" id="A0A135IB49"/>
<dbReference type="Proteomes" id="UP000070529">
    <property type="component" value="Unassembled WGS sequence"/>
</dbReference>
<evidence type="ECO:0000256" key="1">
    <source>
        <dbReference type="SAM" id="SignalP"/>
    </source>
</evidence>
<protein>
    <recommendedName>
        <fullName evidence="4">Hemolysin</fullName>
    </recommendedName>
</protein>
<dbReference type="SUPFAM" id="SSF101898">
    <property type="entry name" value="NHL repeat"/>
    <property type="match status" value="1"/>
</dbReference>
<reference evidence="2 3" key="1">
    <citation type="submission" date="2015-11" db="EMBL/GenBank/DDBJ databases">
        <title>Genomic Taxonomy of the Vibrionaceae.</title>
        <authorList>
            <person name="Gomez-Gil B."/>
            <person name="Enciso-Ibarra J."/>
        </authorList>
    </citation>
    <scope>NUCLEOTIDE SEQUENCE [LARGE SCALE GENOMIC DNA]</scope>
    <source>
        <strain evidence="2 3">CAIM 912</strain>
    </source>
</reference>
<feature type="signal peptide" evidence="1">
    <location>
        <begin position="1"/>
        <end position="22"/>
    </location>
</feature>
<proteinExistence type="predicted"/>
<feature type="chain" id="PRO_5007465855" description="Hemolysin" evidence="1">
    <location>
        <begin position="23"/>
        <end position="609"/>
    </location>
</feature>
<dbReference type="RefSeq" id="WP_067413002.1">
    <property type="nucleotide sequence ID" value="NZ_LNTY01000018.1"/>
</dbReference>
<dbReference type="OrthoDB" id="5918553at2"/>
<evidence type="ECO:0000313" key="3">
    <source>
        <dbReference type="Proteomes" id="UP000070529"/>
    </source>
</evidence>
<keyword evidence="3" id="KW-1185">Reference proteome</keyword>
<dbReference type="EMBL" id="LNTY01000018">
    <property type="protein sequence ID" value="KXF82628.1"/>
    <property type="molecule type" value="Genomic_DNA"/>
</dbReference>
<evidence type="ECO:0000313" key="2">
    <source>
        <dbReference type="EMBL" id="KXF82628.1"/>
    </source>
</evidence>
<dbReference type="SUPFAM" id="SSF141072">
    <property type="entry name" value="CalX-like"/>
    <property type="match status" value="1"/>
</dbReference>
<sequence length="609" mass="67569">MKKKIIASLVLAAATTPSLVNANCFGNVYSMNAGRGHEGFIMDLKETQRLSGTYNGDRAIKASKALFSASAMAYDETTNRTYYVSSPRPTEYHVDNIEGDVSSDQFKNLDFHASDVMQNQLAYYDHASGVNVIVGGIPRNVYRMVFDPTQNQLVASDQAKVFTINPNNARVNVKGSFDEGLRNGGFTSWGDFVFYKDQLLYITNNRSYTLDLDTDPIGHELFGFHFTDFITAATLDQNGQVLIAAKNQNVNGNVNSTWLWRMKPETGEKQPVGLFPTRISALTTNTQELHECYDRTVFKDEEPGPEIEVKGGEVNEGEDAVFTITFNPVYEQDTDINLALEDVTAIYSSGTYDYFANSAAIDLGTEVVMGGSEITRQKRVTIPAGTESITVKVPVRDDHYYEVPYETFRLAVWSDLNRDSLTKATMTIIDDENEYAGLCGENFTPQATFSSRIPGESRDDFQVKLDCETGVLSFIDDYAVQGNKISGSVTWYYLDEYNTSNNLYGVNAFSSIINTEQGTQADSIEYLNPVGVGDSVGPEIIKNVYQVNSNITMHKPGNHSCGGAYSHFTFNLVYDAINKGPISCQVVAEEAYCDGIFTRYAIQRNSTCR</sequence>
<gene>
    <name evidence="2" type="ORF">ATN88_21440</name>
</gene>
<evidence type="ECO:0008006" key="4">
    <source>
        <dbReference type="Google" id="ProtNLM"/>
    </source>
</evidence>